<proteinExistence type="predicted"/>
<gene>
    <name evidence="1" type="ORF">METZ01_LOCUS366041</name>
</gene>
<evidence type="ECO:0000313" key="1">
    <source>
        <dbReference type="EMBL" id="SVD13187.1"/>
    </source>
</evidence>
<sequence>MSDFKGYGPDHEHFLKKRIADAIAGADTLELAVEYVMDILNTERLVSYS</sequence>
<dbReference type="AlphaFoldDB" id="A0A382SVF1"/>
<accession>A0A382SVF1</accession>
<feature type="non-terminal residue" evidence="1">
    <location>
        <position position="49"/>
    </location>
</feature>
<dbReference type="EMBL" id="UINC01131462">
    <property type="protein sequence ID" value="SVD13187.1"/>
    <property type="molecule type" value="Genomic_DNA"/>
</dbReference>
<protein>
    <submittedName>
        <fullName evidence="1">Uncharacterized protein</fullName>
    </submittedName>
</protein>
<organism evidence="1">
    <name type="scientific">marine metagenome</name>
    <dbReference type="NCBI Taxonomy" id="408172"/>
    <lineage>
        <taxon>unclassified sequences</taxon>
        <taxon>metagenomes</taxon>
        <taxon>ecological metagenomes</taxon>
    </lineage>
</organism>
<reference evidence="1" key="1">
    <citation type="submission" date="2018-05" db="EMBL/GenBank/DDBJ databases">
        <authorList>
            <person name="Lanie J.A."/>
            <person name="Ng W.-L."/>
            <person name="Kazmierczak K.M."/>
            <person name="Andrzejewski T.M."/>
            <person name="Davidsen T.M."/>
            <person name="Wayne K.J."/>
            <person name="Tettelin H."/>
            <person name="Glass J.I."/>
            <person name="Rusch D."/>
            <person name="Podicherti R."/>
            <person name="Tsui H.-C.T."/>
            <person name="Winkler M.E."/>
        </authorList>
    </citation>
    <scope>NUCLEOTIDE SEQUENCE</scope>
</reference>
<name>A0A382SVF1_9ZZZZ</name>